<sequence>MIRGIFFDVDGTLISRKRSYISDSVIEVLKKLREQGIKLFIATGRHYIELEKLGINKQFTFDGYLTLNGGYCFNHKEAIYSNPINKDDVIRIVEYAIEHNLACSFVETDDMYLNKIDDLVIEAQIFLNTSLPLVKDITRVLNNDIYQIDPFVTSDEIKNIMALTKHCKYTQWYEYGYDVIPKAGGKHEGIKAMLEYYGFDKSEIMAFGDGHNDIEMLMLAGIGVCMGNGHKEAKKVSDFITKSVDEDGIVTALDYFSLI</sequence>
<reference evidence="2" key="1">
    <citation type="submission" date="2016-10" db="EMBL/GenBank/DDBJ databases">
        <authorList>
            <person name="Varghese N."/>
            <person name="Submissions S."/>
        </authorList>
    </citation>
    <scope>NUCLEOTIDE SEQUENCE [LARGE SCALE GENOMIC DNA]</scope>
    <source>
        <strain evidence="2">DSM 1551</strain>
    </source>
</reference>
<dbReference type="GO" id="GO:0005829">
    <property type="term" value="C:cytosol"/>
    <property type="evidence" value="ECO:0007669"/>
    <property type="project" value="TreeGrafter"/>
</dbReference>
<dbReference type="SUPFAM" id="SSF56784">
    <property type="entry name" value="HAD-like"/>
    <property type="match status" value="1"/>
</dbReference>
<dbReference type="GeneID" id="78287368"/>
<dbReference type="GO" id="GO:0016791">
    <property type="term" value="F:phosphatase activity"/>
    <property type="evidence" value="ECO:0007669"/>
    <property type="project" value="UniProtKB-ARBA"/>
</dbReference>
<evidence type="ECO:0000313" key="2">
    <source>
        <dbReference type="Proteomes" id="UP000198558"/>
    </source>
</evidence>
<dbReference type="RefSeq" id="WP_092351842.1">
    <property type="nucleotide sequence ID" value="NZ_CANARU010000006.1"/>
</dbReference>
<dbReference type="SFLD" id="SFLDG01140">
    <property type="entry name" value="C2.B:_Phosphomannomutase_and_P"/>
    <property type="match status" value="1"/>
</dbReference>
<dbReference type="Proteomes" id="UP000198558">
    <property type="component" value="Unassembled WGS sequence"/>
</dbReference>
<dbReference type="NCBIfam" id="TIGR00099">
    <property type="entry name" value="Cof-subfamily"/>
    <property type="match status" value="1"/>
</dbReference>
<dbReference type="Gene3D" id="3.30.1240.10">
    <property type="match status" value="1"/>
</dbReference>
<evidence type="ECO:0000313" key="1">
    <source>
        <dbReference type="EMBL" id="SET14009.1"/>
    </source>
</evidence>
<proteinExistence type="predicted"/>
<dbReference type="InterPro" id="IPR000150">
    <property type="entry name" value="Cof"/>
</dbReference>
<dbReference type="AlphaFoldDB" id="A0A1I0C4I4"/>
<evidence type="ECO:0008006" key="3">
    <source>
        <dbReference type="Google" id="ProtNLM"/>
    </source>
</evidence>
<accession>A0A1I0C4I4</accession>
<dbReference type="InterPro" id="IPR036412">
    <property type="entry name" value="HAD-like_sf"/>
</dbReference>
<protein>
    <recommendedName>
        <fullName evidence="3">Cof subfamily of IIB subfamily of haloacid dehalogenase superfamily/HAD-superfamily hydrolase, subfamily IIB</fullName>
    </recommendedName>
</protein>
<dbReference type="OrthoDB" id="1654797at2"/>
<dbReference type="PANTHER" id="PTHR10000">
    <property type="entry name" value="PHOSPHOSERINE PHOSPHATASE"/>
    <property type="match status" value="1"/>
</dbReference>
<keyword evidence="2" id="KW-1185">Reference proteome</keyword>
<organism evidence="1 2">
    <name type="scientific">Thomasclavelia cocleata</name>
    <dbReference type="NCBI Taxonomy" id="69824"/>
    <lineage>
        <taxon>Bacteria</taxon>
        <taxon>Bacillati</taxon>
        <taxon>Bacillota</taxon>
        <taxon>Erysipelotrichia</taxon>
        <taxon>Erysipelotrichales</taxon>
        <taxon>Coprobacillaceae</taxon>
        <taxon>Thomasclavelia</taxon>
    </lineage>
</organism>
<gene>
    <name evidence="1" type="ORF">SAMN04489758_10262</name>
</gene>
<dbReference type="PROSITE" id="PS01229">
    <property type="entry name" value="COF_2"/>
    <property type="match status" value="1"/>
</dbReference>
<dbReference type="EMBL" id="FOIN01000002">
    <property type="protein sequence ID" value="SET14009.1"/>
    <property type="molecule type" value="Genomic_DNA"/>
</dbReference>
<name>A0A1I0C4I4_9FIRM</name>
<dbReference type="Gene3D" id="3.40.50.1000">
    <property type="entry name" value="HAD superfamily/HAD-like"/>
    <property type="match status" value="1"/>
</dbReference>
<dbReference type="Pfam" id="PF08282">
    <property type="entry name" value="Hydrolase_3"/>
    <property type="match status" value="1"/>
</dbReference>
<dbReference type="SFLD" id="SFLDG01144">
    <property type="entry name" value="C2.B.4:_PGP_Like"/>
    <property type="match status" value="1"/>
</dbReference>
<dbReference type="InterPro" id="IPR006379">
    <property type="entry name" value="HAD-SF_hydro_IIB"/>
</dbReference>
<dbReference type="SFLD" id="SFLDS00003">
    <property type="entry name" value="Haloacid_Dehalogenase"/>
    <property type="match status" value="1"/>
</dbReference>
<dbReference type="InterPro" id="IPR023214">
    <property type="entry name" value="HAD_sf"/>
</dbReference>
<dbReference type="NCBIfam" id="TIGR01484">
    <property type="entry name" value="HAD-SF-IIB"/>
    <property type="match status" value="1"/>
</dbReference>
<dbReference type="PANTHER" id="PTHR10000:SF25">
    <property type="entry name" value="PHOSPHATASE YKRA-RELATED"/>
    <property type="match status" value="1"/>
</dbReference>
<dbReference type="GO" id="GO:0000287">
    <property type="term" value="F:magnesium ion binding"/>
    <property type="evidence" value="ECO:0007669"/>
    <property type="project" value="TreeGrafter"/>
</dbReference>